<comment type="similarity">
    <text evidence="1 2">Belongs to the MEMO1 family.</text>
</comment>
<evidence type="ECO:0000313" key="4">
    <source>
        <dbReference type="Proteomes" id="UP000318294"/>
    </source>
</evidence>
<name>A0A554XEI0_9BURK</name>
<evidence type="ECO:0000313" key="3">
    <source>
        <dbReference type="EMBL" id="TSE34226.1"/>
    </source>
</evidence>
<reference evidence="3 4" key="1">
    <citation type="submission" date="2019-07" db="EMBL/GenBank/DDBJ databases">
        <title>Tepidimonas charontis SPSP-6 draft genome.</title>
        <authorList>
            <person name="Da Costa M.S."/>
            <person name="Froufe H.J.C."/>
            <person name="Egas C."/>
            <person name="Albuquerque L."/>
        </authorList>
    </citation>
    <scope>NUCLEOTIDE SEQUENCE [LARGE SCALE GENOMIC DNA]</scope>
    <source>
        <strain evidence="3 4">SPSP-6</strain>
    </source>
</reference>
<protein>
    <recommendedName>
        <fullName evidence="2">MEMO1 family protein Tchar_01532</fullName>
    </recommendedName>
</protein>
<accession>A0A554XEI0</accession>
<dbReference type="Proteomes" id="UP000318294">
    <property type="component" value="Unassembled WGS sequence"/>
</dbReference>
<dbReference type="HAMAP" id="MF_00055">
    <property type="entry name" value="MEMO1"/>
    <property type="match status" value="1"/>
</dbReference>
<dbReference type="PANTHER" id="PTHR11060">
    <property type="entry name" value="PROTEIN MEMO1"/>
    <property type="match status" value="1"/>
</dbReference>
<dbReference type="Pfam" id="PF01875">
    <property type="entry name" value="Memo"/>
    <property type="match status" value="1"/>
</dbReference>
<keyword evidence="4" id="KW-1185">Reference proteome</keyword>
<organism evidence="3 4">
    <name type="scientific">Tepidimonas charontis</name>
    <dbReference type="NCBI Taxonomy" id="2267262"/>
    <lineage>
        <taxon>Bacteria</taxon>
        <taxon>Pseudomonadati</taxon>
        <taxon>Pseudomonadota</taxon>
        <taxon>Betaproteobacteria</taxon>
        <taxon>Burkholderiales</taxon>
        <taxon>Tepidimonas</taxon>
    </lineage>
</organism>
<dbReference type="NCBIfam" id="TIGR04336">
    <property type="entry name" value="AmmeMemoSam_B"/>
    <property type="match status" value="1"/>
</dbReference>
<dbReference type="CDD" id="cd07361">
    <property type="entry name" value="MEMO_like"/>
    <property type="match status" value="1"/>
</dbReference>
<dbReference type="AlphaFoldDB" id="A0A554XEI0"/>
<dbReference type="PANTHER" id="PTHR11060:SF0">
    <property type="entry name" value="PROTEIN MEMO1"/>
    <property type="match status" value="1"/>
</dbReference>
<sequence length="285" mass="30673">MSSSLAFGVRMMSNIVRPAAVAGTFYPADPPALRRLLATLLADARCAPPPQQRSLKALIVPHAGYRYSGPVAARAYADLQGWRDRIRRVVLLGPVHRVPVRGVAVPSARVFATPLGDVPVDEQAISRQADLPQVVVSAAAHAWEHALEVQLPFLQAVLPRFTCVPLAVGQASAAEVAEVIERLWSGPETLIVVSSDLSHYHTDEQARRLDAESLQHILALDPVLDHAQACGATPINGLLLAARRHGLLPELLDYRNSGDTAGDRSRVVGYAALRFTEADDGVTVH</sequence>
<dbReference type="EMBL" id="VJON01000022">
    <property type="protein sequence ID" value="TSE34226.1"/>
    <property type="molecule type" value="Genomic_DNA"/>
</dbReference>
<evidence type="ECO:0000256" key="2">
    <source>
        <dbReference type="HAMAP-Rule" id="MF_00055"/>
    </source>
</evidence>
<comment type="caution">
    <text evidence="3">The sequence shown here is derived from an EMBL/GenBank/DDBJ whole genome shotgun (WGS) entry which is preliminary data.</text>
</comment>
<dbReference type="Gene3D" id="3.40.830.10">
    <property type="entry name" value="LigB-like"/>
    <property type="match status" value="1"/>
</dbReference>
<gene>
    <name evidence="3" type="ORF">Tchar_01532</name>
</gene>
<evidence type="ECO:0000256" key="1">
    <source>
        <dbReference type="ARBA" id="ARBA00006315"/>
    </source>
</evidence>
<dbReference type="InterPro" id="IPR002737">
    <property type="entry name" value="MEMO1_fam"/>
</dbReference>
<proteinExistence type="inferred from homology"/>